<comment type="caution">
    <text evidence="1">The sequence shown here is derived from an EMBL/GenBank/DDBJ whole genome shotgun (WGS) entry which is preliminary data.</text>
</comment>
<dbReference type="EMBL" id="RWJN01000080">
    <property type="protein sequence ID" value="TCD67978.1"/>
    <property type="molecule type" value="Genomic_DNA"/>
</dbReference>
<protein>
    <submittedName>
        <fullName evidence="1">Uncharacterized protein</fullName>
    </submittedName>
</protein>
<evidence type="ECO:0000313" key="2">
    <source>
        <dbReference type="Proteomes" id="UP000292702"/>
    </source>
</evidence>
<organism evidence="1 2">
    <name type="scientific">Steccherinum ochraceum</name>
    <dbReference type="NCBI Taxonomy" id="92696"/>
    <lineage>
        <taxon>Eukaryota</taxon>
        <taxon>Fungi</taxon>
        <taxon>Dikarya</taxon>
        <taxon>Basidiomycota</taxon>
        <taxon>Agaricomycotina</taxon>
        <taxon>Agaricomycetes</taxon>
        <taxon>Polyporales</taxon>
        <taxon>Steccherinaceae</taxon>
        <taxon>Steccherinum</taxon>
    </lineage>
</organism>
<keyword evidence="2" id="KW-1185">Reference proteome</keyword>
<accession>A0A4R0RVR1</accession>
<name>A0A4R0RVR1_9APHY</name>
<evidence type="ECO:0000313" key="1">
    <source>
        <dbReference type="EMBL" id="TCD67978.1"/>
    </source>
</evidence>
<dbReference type="AlphaFoldDB" id="A0A4R0RVR1"/>
<proteinExistence type="predicted"/>
<dbReference type="Proteomes" id="UP000292702">
    <property type="component" value="Unassembled WGS sequence"/>
</dbReference>
<reference evidence="1 2" key="1">
    <citation type="submission" date="2018-11" db="EMBL/GenBank/DDBJ databases">
        <title>Genome assembly of Steccherinum ochraceum LE-BIN_3174, the white-rot fungus of the Steccherinaceae family (The Residual Polyporoid clade, Polyporales, Basidiomycota).</title>
        <authorList>
            <person name="Fedorova T.V."/>
            <person name="Glazunova O.A."/>
            <person name="Landesman E.O."/>
            <person name="Moiseenko K.V."/>
            <person name="Psurtseva N.V."/>
            <person name="Savinova O.S."/>
            <person name="Shakhova N.V."/>
            <person name="Tyazhelova T.V."/>
            <person name="Vasina D.V."/>
        </authorList>
    </citation>
    <scope>NUCLEOTIDE SEQUENCE [LARGE SCALE GENOMIC DNA]</scope>
    <source>
        <strain evidence="1 2">LE-BIN_3174</strain>
    </source>
</reference>
<gene>
    <name evidence="1" type="ORF">EIP91_011779</name>
</gene>
<sequence>MGKAPKIEEGRHERFHPIKPKVKEEEIGKLDVRRRELVHIVSREVIDGDVKITYMDRQHQSGHWFDNKDGSFHHVKPDGSELYVHAKNAWSIETTSGGNSRRIKGDNSGIPKAWKPFWFVVTAHWVNSYDNDGYNYDSSDGCGYFYFNRNGSRYFHGTEGSKSYFHFNRGDATFIRDVTADGVRDGRWIPHVTHVRPAPLTLEEWFTTV</sequence>